<protein>
    <submittedName>
        <fullName evidence="5">Ankyrin repeat-containing protein</fullName>
    </submittedName>
</protein>
<feature type="repeat" description="ANK" evidence="3">
    <location>
        <begin position="105"/>
        <end position="137"/>
    </location>
</feature>
<dbReference type="Proteomes" id="UP000190888">
    <property type="component" value="Unassembled WGS sequence"/>
</dbReference>
<dbReference type="AlphaFoldDB" id="A0A1T4N7C1"/>
<feature type="signal peptide" evidence="4">
    <location>
        <begin position="1"/>
        <end position="24"/>
    </location>
</feature>
<dbReference type="RefSeq" id="WP_078831109.1">
    <property type="nucleotide sequence ID" value="NZ_FUWH01000004.1"/>
</dbReference>
<dbReference type="PANTHER" id="PTHR24171:SF8">
    <property type="entry name" value="BRCA1-ASSOCIATED RING DOMAIN PROTEIN 1"/>
    <property type="match status" value="1"/>
</dbReference>
<dbReference type="InterPro" id="IPR036770">
    <property type="entry name" value="Ankyrin_rpt-contain_sf"/>
</dbReference>
<dbReference type="PANTHER" id="PTHR24171">
    <property type="entry name" value="ANKYRIN REPEAT DOMAIN-CONTAINING PROTEIN 39-RELATED"/>
    <property type="match status" value="1"/>
</dbReference>
<dbReference type="STRING" id="413434.SAMN04488132_104127"/>
<dbReference type="GO" id="GO:0004842">
    <property type="term" value="F:ubiquitin-protein transferase activity"/>
    <property type="evidence" value="ECO:0007669"/>
    <property type="project" value="TreeGrafter"/>
</dbReference>
<dbReference type="SUPFAM" id="SSF48403">
    <property type="entry name" value="Ankyrin repeat"/>
    <property type="match status" value="1"/>
</dbReference>
<organism evidence="5 6">
    <name type="scientific">Sediminibacterium ginsengisoli</name>
    <dbReference type="NCBI Taxonomy" id="413434"/>
    <lineage>
        <taxon>Bacteria</taxon>
        <taxon>Pseudomonadati</taxon>
        <taxon>Bacteroidota</taxon>
        <taxon>Chitinophagia</taxon>
        <taxon>Chitinophagales</taxon>
        <taxon>Chitinophagaceae</taxon>
        <taxon>Sediminibacterium</taxon>
    </lineage>
</organism>
<dbReference type="EMBL" id="FUWH01000004">
    <property type="protein sequence ID" value="SJZ75081.1"/>
    <property type="molecule type" value="Genomic_DNA"/>
</dbReference>
<proteinExistence type="predicted"/>
<keyword evidence="2 3" id="KW-0040">ANK repeat</keyword>
<keyword evidence="1" id="KW-0677">Repeat</keyword>
<keyword evidence="4" id="KW-0732">Signal</keyword>
<reference evidence="5 6" key="1">
    <citation type="submission" date="2017-02" db="EMBL/GenBank/DDBJ databases">
        <authorList>
            <person name="Peterson S.W."/>
        </authorList>
    </citation>
    <scope>NUCLEOTIDE SEQUENCE [LARGE SCALE GENOMIC DNA]</scope>
    <source>
        <strain evidence="5 6">DSM 22335</strain>
    </source>
</reference>
<dbReference type="PROSITE" id="PS50297">
    <property type="entry name" value="ANK_REP_REGION"/>
    <property type="match status" value="2"/>
</dbReference>
<dbReference type="PROSITE" id="PS51257">
    <property type="entry name" value="PROKAR_LIPOPROTEIN"/>
    <property type="match status" value="1"/>
</dbReference>
<feature type="chain" id="PRO_5013114900" evidence="4">
    <location>
        <begin position="25"/>
        <end position="190"/>
    </location>
</feature>
<dbReference type="PROSITE" id="PS50088">
    <property type="entry name" value="ANK_REPEAT"/>
    <property type="match status" value="2"/>
</dbReference>
<evidence type="ECO:0000256" key="2">
    <source>
        <dbReference type="ARBA" id="ARBA00023043"/>
    </source>
</evidence>
<dbReference type="InterPro" id="IPR002110">
    <property type="entry name" value="Ankyrin_rpt"/>
</dbReference>
<sequence length="190" mass="20521">MKKQSQFLQGHCIALIFPLLLVFAGCGQTTTIKEKTTAPKTDIHTAVVTGDAAVLKQHIAARSDLNTKDPIGGSSPLITACLFGKTELAKILIDAGADINFKNNDGSTPLHTAAFFCRPEIVQMLLAARADKTIKNKYGQTPAEIVSTPFAAVKSIYENMEKMLAPMGLKLDYTYIGKTRPQIAAMLNKP</sequence>
<evidence type="ECO:0000256" key="1">
    <source>
        <dbReference type="ARBA" id="ARBA00022737"/>
    </source>
</evidence>
<dbReference type="Gene3D" id="1.25.40.20">
    <property type="entry name" value="Ankyrin repeat-containing domain"/>
    <property type="match status" value="2"/>
</dbReference>
<keyword evidence="6" id="KW-1185">Reference proteome</keyword>
<dbReference type="GO" id="GO:0085020">
    <property type="term" value="P:protein K6-linked ubiquitination"/>
    <property type="evidence" value="ECO:0007669"/>
    <property type="project" value="TreeGrafter"/>
</dbReference>
<accession>A0A1T4N7C1</accession>
<evidence type="ECO:0000256" key="3">
    <source>
        <dbReference type="PROSITE-ProRule" id="PRU00023"/>
    </source>
</evidence>
<feature type="repeat" description="ANK" evidence="3">
    <location>
        <begin position="72"/>
        <end position="104"/>
    </location>
</feature>
<gene>
    <name evidence="5" type="ORF">SAMN04488132_104127</name>
</gene>
<name>A0A1T4N7C1_9BACT</name>
<evidence type="ECO:0000313" key="6">
    <source>
        <dbReference type="Proteomes" id="UP000190888"/>
    </source>
</evidence>
<evidence type="ECO:0000313" key="5">
    <source>
        <dbReference type="EMBL" id="SJZ75081.1"/>
    </source>
</evidence>
<evidence type="ECO:0000256" key="4">
    <source>
        <dbReference type="SAM" id="SignalP"/>
    </source>
</evidence>
<dbReference type="Pfam" id="PF12796">
    <property type="entry name" value="Ank_2"/>
    <property type="match status" value="1"/>
</dbReference>
<dbReference type="OrthoDB" id="754271at2"/>
<dbReference type="SMART" id="SM00248">
    <property type="entry name" value="ANK"/>
    <property type="match status" value="2"/>
</dbReference>